<sequence length="72" mass="8555">MEDEIRKMFPPEGKRRHQYCRLERNGREMWLDLTALRLCNSNESAPVYTLDGEKLVFDHFERAGALHQEGVY</sequence>
<organism evidence="1">
    <name type="scientific">Siphoviridae sp. ct3es5</name>
    <dbReference type="NCBI Taxonomy" id="2825322"/>
    <lineage>
        <taxon>Viruses</taxon>
        <taxon>Duplodnaviria</taxon>
        <taxon>Heunggongvirae</taxon>
        <taxon>Uroviricota</taxon>
        <taxon>Caudoviricetes</taxon>
    </lineage>
</organism>
<evidence type="ECO:0000313" key="1">
    <source>
        <dbReference type="EMBL" id="DAE10344.1"/>
    </source>
</evidence>
<dbReference type="EMBL" id="BK015507">
    <property type="protein sequence ID" value="DAE10344.1"/>
    <property type="molecule type" value="Genomic_DNA"/>
</dbReference>
<reference evidence="1" key="1">
    <citation type="journal article" date="2021" name="Proc. Natl. Acad. Sci. U.S.A.">
        <title>A Catalog of Tens of Thousands of Viruses from Human Metagenomes Reveals Hidden Associations with Chronic Diseases.</title>
        <authorList>
            <person name="Tisza M.J."/>
            <person name="Buck C.B."/>
        </authorList>
    </citation>
    <scope>NUCLEOTIDE SEQUENCE</scope>
    <source>
        <strain evidence="1">Ct3es5</strain>
    </source>
</reference>
<accession>A0A8S5PUC3</accession>
<name>A0A8S5PUC3_9CAUD</name>
<proteinExistence type="predicted"/>
<protein>
    <submittedName>
        <fullName evidence="1">Uncharacterized protein</fullName>
    </submittedName>
</protein>